<proteinExistence type="predicted"/>
<dbReference type="EMBL" id="CM047947">
    <property type="protein sequence ID" value="KAI9896794.1"/>
    <property type="molecule type" value="Genomic_DNA"/>
</dbReference>
<dbReference type="Proteomes" id="UP001163324">
    <property type="component" value="Chromosome 8"/>
</dbReference>
<accession>A0ACC0URN1</accession>
<name>A0ACC0URN1_9HYPO</name>
<gene>
    <name evidence="1" type="ORF">N3K66_007816</name>
</gene>
<comment type="caution">
    <text evidence="1">The sequence shown here is derived from an EMBL/GenBank/DDBJ whole genome shotgun (WGS) entry which is preliminary data.</text>
</comment>
<reference evidence="1" key="1">
    <citation type="submission" date="2022-10" db="EMBL/GenBank/DDBJ databases">
        <title>Complete Genome of Trichothecium roseum strain YXFP-22015, a Plant Pathogen Isolated from Citrus.</title>
        <authorList>
            <person name="Wang Y."/>
            <person name="Zhu L."/>
        </authorList>
    </citation>
    <scope>NUCLEOTIDE SEQUENCE</scope>
    <source>
        <strain evidence="1">YXFP-22015</strain>
    </source>
</reference>
<evidence type="ECO:0000313" key="2">
    <source>
        <dbReference type="Proteomes" id="UP001163324"/>
    </source>
</evidence>
<keyword evidence="2" id="KW-1185">Reference proteome</keyword>
<protein>
    <submittedName>
        <fullName evidence="1">Uncharacterized protein</fullName>
    </submittedName>
</protein>
<organism evidence="1 2">
    <name type="scientific">Trichothecium roseum</name>
    <dbReference type="NCBI Taxonomy" id="47278"/>
    <lineage>
        <taxon>Eukaryota</taxon>
        <taxon>Fungi</taxon>
        <taxon>Dikarya</taxon>
        <taxon>Ascomycota</taxon>
        <taxon>Pezizomycotina</taxon>
        <taxon>Sordariomycetes</taxon>
        <taxon>Hypocreomycetidae</taxon>
        <taxon>Hypocreales</taxon>
        <taxon>Hypocreales incertae sedis</taxon>
        <taxon>Trichothecium</taxon>
    </lineage>
</organism>
<sequence>MEEHIYDRLTTLCKVVWGHRYRYEFDVETDERGYYQVFVKKNYGKKCSPHMAMSFQRKSAQEAWEELESFVREMAVMKHTPLDELLRMQGPEPPPPKRKKRQSVKKLQDAQKLQETQKQQEVQRQQEAQRQQDAQMQQEAQKQHYILKQETTQEQEKMYKDRGPLI</sequence>
<evidence type="ECO:0000313" key="1">
    <source>
        <dbReference type="EMBL" id="KAI9896794.1"/>
    </source>
</evidence>